<dbReference type="Gene3D" id="3.30.470.30">
    <property type="entry name" value="DNA ligase/mRNA capping enzyme"/>
    <property type="match status" value="1"/>
</dbReference>
<dbReference type="GO" id="GO:0004651">
    <property type="term" value="F:polynucleotide 5'-phosphatase activity"/>
    <property type="evidence" value="ECO:0007669"/>
    <property type="project" value="InterPro"/>
</dbReference>
<dbReference type="GO" id="GO:0140818">
    <property type="term" value="F:mRNA 5'-triphosphate monophosphatase activity"/>
    <property type="evidence" value="ECO:0007669"/>
    <property type="project" value="UniProtKB-EC"/>
</dbReference>
<evidence type="ECO:0000256" key="1">
    <source>
        <dbReference type="ARBA" id="ARBA00022664"/>
    </source>
</evidence>
<dbReference type="InterPro" id="IPR004206">
    <property type="entry name" value="mRNA_triPase_Cet1"/>
</dbReference>
<dbReference type="Gene3D" id="3.20.100.10">
    <property type="entry name" value="mRNA triphosphatase Cet1-like"/>
    <property type="match status" value="1"/>
</dbReference>
<dbReference type="EMBL" id="HBIW01003546">
    <property type="protein sequence ID" value="CAE0687489.1"/>
    <property type="molecule type" value="Transcribed_RNA"/>
</dbReference>
<organism evidence="6">
    <name type="scientific">Pelagomonas calceolata</name>
    <dbReference type="NCBI Taxonomy" id="35677"/>
    <lineage>
        <taxon>Eukaryota</taxon>
        <taxon>Sar</taxon>
        <taxon>Stramenopiles</taxon>
        <taxon>Ochrophyta</taxon>
        <taxon>Pelagophyceae</taxon>
        <taxon>Pelagomonadales</taxon>
        <taxon>Pelagomonadaceae</taxon>
        <taxon>Pelagomonas</taxon>
    </lineage>
</organism>
<accession>A0A7S3ZLY4</accession>
<dbReference type="OrthoDB" id="200924at2759"/>
<dbReference type="InterPro" id="IPR033469">
    <property type="entry name" value="CYTH-like_dom_sf"/>
</dbReference>
<dbReference type="Gene3D" id="2.20.70.10">
    <property type="match status" value="1"/>
</dbReference>
<dbReference type="CDD" id="cd07470">
    <property type="entry name" value="CYTH-like_mRNA_RTPase"/>
    <property type="match status" value="1"/>
</dbReference>
<dbReference type="Proteomes" id="UP000789595">
    <property type="component" value="Unassembled WGS sequence"/>
</dbReference>
<dbReference type="PROSITE" id="PS50020">
    <property type="entry name" value="WW_DOMAIN_2"/>
    <property type="match status" value="1"/>
</dbReference>
<dbReference type="SMART" id="SM00456">
    <property type="entry name" value="WW"/>
    <property type="match status" value="1"/>
</dbReference>
<keyword evidence="1" id="KW-0507">mRNA processing</keyword>
<evidence type="ECO:0000313" key="7">
    <source>
        <dbReference type="EMBL" id="CAH0365702.1"/>
    </source>
</evidence>
<dbReference type="EC" id="3.6.1.74" evidence="3"/>
<feature type="domain" description="WW" evidence="5">
    <location>
        <begin position="713"/>
        <end position="747"/>
    </location>
</feature>
<evidence type="ECO:0000256" key="2">
    <source>
        <dbReference type="ARBA" id="ARBA00022801"/>
    </source>
</evidence>
<dbReference type="InterPro" id="IPR051029">
    <property type="entry name" value="mRNA_Capping_Enz/RNA_Phosphat"/>
</dbReference>
<dbReference type="PANTHER" id="PTHR10367">
    <property type="entry name" value="MRNA-CAPPING ENZYME"/>
    <property type="match status" value="1"/>
</dbReference>
<reference evidence="6" key="1">
    <citation type="submission" date="2021-01" db="EMBL/GenBank/DDBJ databases">
        <authorList>
            <person name="Corre E."/>
            <person name="Pelletier E."/>
            <person name="Niang G."/>
            <person name="Scheremetjew M."/>
            <person name="Finn R."/>
            <person name="Kale V."/>
            <person name="Holt S."/>
            <person name="Cochrane G."/>
            <person name="Meng A."/>
            <person name="Brown T."/>
            <person name="Cohen L."/>
        </authorList>
    </citation>
    <scope>NUCLEOTIDE SEQUENCE</scope>
    <source>
        <strain evidence="6">CCMP1756</strain>
    </source>
</reference>
<protein>
    <recommendedName>
        <fullName evidence="3">mRNA 5'-phosphatase</fullName>
        <ecNumber evidence="3">3.6.1.74</ecNumber>
    </recommendedName>
</protein>
<dbReference type="SUPFAM" id="SSF56091">
    <property type="entry name" value="DNA ligase/mRNA capping enzyme, catalytic domain"/>
    <property type="match status" value="1"/>
</dbReference>
<keyword evidence="8" id="KW-1185">Reference proteome</keyword>
<evidence type="ECO:0000259" key="5">
    <source>
        <dbReference type="PROSITE" id="PS50020"/>
    </source>
</evidence>
<gene>
    <name evidence="6" type="ORF">PCAL00307_LOCUS2923</name>
    <name evidence="7" type="ORF">PECAL_1P21530</name>
</gene>
<dbReference type="EMBL" id="CAKKNE010000001">
    <property type="protein sequence ID" value="CAH0365702.1"/>
    <property type="molecule type" value="Genomic_DNA"/>
</dbReference>
<keyword evidence="2" id="KW-0378">Hydrolase</keyword>
<dbReference type="GO" id="GO:0005524">
    <property type="term" value="F:ATP binding"/>
    <property type="evidence" value="ECO:0007669"/>
    <property type="project" value="InterPro"/>
</dbReference>
<dbReference type="AlphaFoldDB" id="A0A7S3ZLY4"/>
<sequence>MSQQPPIKKRKGDVLGGLVASVQETAREVGGLHARDAAKGAASLVAKEQSLKGANVEASLANALNALRTAAQGIGGAIEVECRIGVACEKGAGLGSATAAAKRFVAGRRGCGAVAIGGSSDFCPGVSEVSFREAQENVERCQSVSWTESVESTFGAETGPRLVVSSDGRQRLEQKSKLDTHDFALPSAAYDVRLQVASEANLPLAQLPEPTKKHWTFRRIKKRRSCAPASFRGWRVDLTEVTRHDYTVDKLTTQTALEVAKGKGPPPASSSTVYEVEVELDSAATQRWLALPMGVSQEEKMIADVLSAVLRVLNPVEATDTRGNPAVPAPKMLQNIAKSVLRGIQAGQSRAFPGAMPVGLARRNMKDVRSNYFVAEKSDGERRLLVAVHDKAAGKVRCCLVDRKGTVEVARVTGGKPLKPGTVLDGEIVRNLAHQAPVFLIFDVLHNGQEDVSQATFSQRYFGGLSSKTLKDCLSTKCPPPTATKEDGMHDDGSFQVAVHQPSDPNDALLKDAPALPLVPKRFVSSRRCGEILAKITQDNDEEGSVPFGCRVSRDGAFRTHRSDGLVFVPDTPYIAGTDHSLLKWKARDQLTVDLTVRGAGKGEGLGFFAVDDDGGDVDCSKHVHLSEQDAARLRADVADRPSRVTVAELGLDSSSGLWVYHAVRPDKEGGNHFDTFLSTLLLHAESPSEPELRYRLSSPTDDWAKREEGALLAAASPWREQFSKSQNRPFWWNSVTDEKSWARPAPFLSL</sequence>
<reference evidence="7" key="2">
    <citation type="submission" date="2021-11" db="EMBL/GenBank/DDBJ databases">
        <authorList>
            <consortium name="Genoscope - CEA"/>
            <person name="William W."/>
        </authorList>
    </citation>
    <scope>NUCLEOTIDE SEQUENCE</scope>
</reference>
<dbReference type="Pfam" id="PF01331">
    <property type="entry name" value="mRNA_cap_enzyme"/>
    <property type="match status" value="1"/>
</dbReference>
<evidence type="ECO:0000313" key="8">
    <source>
        <dbReference type="Proteomes" id="UP000789595"/>
    </source>
</evidence>
<dbReference type="InterPro" id="IPR001339">
    <property type="entry name" value="mRNA_cap_enzyme_adenylation"/>
</dbReference>
<comment type="catalytic activity">
    <reaction evidence="4">
        <text>a 5'-end triphospho-ribonucleoside in mRNA + H2O = a 5'-end diphospho-ribonucleoside in mRNA + phosphate + H(+)</text>
        <dbReference type="Rhea" id="RHEA:67004"/>
        <dbReference type="Rhea" id="RHEA-COMP:17164"/>
        <dbReference type="Rhea" id="RHEA-COMP:17165"/>
        <dbReference type="ChEBI" id="CHEBI:15377"/>
        <dbReference type="ChEBI" id="CHEBI:15378"/>
        <dbReference type="ChEBI" id="CHEBI:43474"/>
        <dbReference type="ChEBI" id="CHEBI:167616"/>
        <dbReference type="ChEBI" id="CHEBI:167618"/>
        <dbReference type="EC" id="3.6.1.74"/>
    </reaction>
    <physiologicalReaction direction="left-to-right" evidence="4">
        <dbReference type="Rhea" id="RHEA:67005"/>
    </physiologicalReaction>
</comment>
<dbReference type="GO" id="GO:0006370">
    <property type="term" value="P:7-methylguanosine mRNA capping"/>
    <property type="evidence" value="ECO:0007669"/>
    <property type="project" value="InterPro"/>
</dbReference>
<dbReference type="InterPro" id="IPR001202">
    <property type="entry name" value="WW_dom"/>
</dbReference>
<dbReference type="SUPFAM" id="SSF55154">
    <property type="entry name" value="CYTH-like phosphatases"/>
    <property type="match status" value="1"/>
</dbReference>
<proteinExistence type="predicted"/>
<evidence type="ECO:0000256" key="3">
    <source>
        <dbReference type="ARBA" id="ARBA00035028"/>
    </source>
</evidence>
<dbReference type="GO" id="GO:0004484">
    <property type="term" value="F:mRNA guanylyltransferase activity"/>
    <property type="evidence" value="ECO:0007669"/>
    <property type="project" value="InterPro"/>
</dbReference>
<dbReference type="CDD" id="cd07895">
    <property type="entry name" value="Adenylation_mRNA_capping"/>
    <property type="match status" value="1"/>
</dbReference>
<name>A0A7S3ZLY4_9STRA</name>
<evidence type="ECO:0000313" key="6">
    <source>
        <dbReference type="EMBL" id="CAE0687489.1"/>
    </source>
</evidence>
<evidence type="ECO:0000256" key="4">
    <source>
        <dbReference type="ARBA" id="ARBA00047740"/>
    </source>
</evidence>
<dbReference type="PANTHER" id="PTHR10367:SF17">
    <property type="entry name" value="MRNA-CAPPING ENZYME"/>
    <property type="match status" value="1"/>
</dbReference>
<dbReference type="InterPro" id="IPR037009">
    <property type="entry name" value="mRNA_triPase_Cet1_sf"/>
</dbReference>